<dbReference type="GO" id="GO:0004984">
    <property type="term" value="F:olfactory receptor activity"/>
    <property type="evidence" value="ECO:0007669"/>
    <property type="project" value="InterPro"/>
</dbReference>
<keyword evidence="7" id="KW-0675">Receptor</keyword>
<evidence type="ECO:0000256" key="4">
    <source>
        <dbReference type="ARBA" id="ARBA00022725"/>
    </source>
</evidence>
<dbReference type="InterPro" id="IPR004117">
    <property type="entry name" value="7tm6_olfct_rcpt"/>
</dbReference>
<organism evidence="10">
    <name type="scientific">Camponotus floridanus</name>
    <name type="common">Florida carpenter ant</name>
    <dbReference type="NCBI Taxonomy" id="104421"/>
    <lineage>
        <taxon>Eukaryota</taxon>
        <taxon>Metazoa</taxon>
        <taxon>Ecdysozoa</taxon>
        <taxon>Arthropoda</taxon>
        <taxon>Hexapoda</taxon>
        <taxon>Insecta</taxon>
        <taxon>Pterygota</taxon>
        <taxon>Neoptera</taxon>
        <taxon>Endopterygota</taxon>
        <taxon>Hymenoptera</taxon>
        <taxon>Apocrita</taxon>
        <taxon>Aculeata</taxon>
        <taxon>Formicoidea</taxon>
        <taxon>Formicidae</taxon>
        <taxon>Formicinae</taxon>
        <taxon>Camponotus</taxon>
    </lineage>
</organism>
<gene>
    <name evidence="9" type="ORF">EAG_03827</name>
</gene>
<proteinExistence type="predicted"/>
<evidence type="ECO:0000256" key="6">
    <source>
        <dbReference type="ARBA" id="ARBA00023136"/>
    </source>
</evidence>
<dbReference type="EMBL" id="GL437329">
    <property type="protein sequence ID" value="EFN70638.1"/>
    <property type="molecule type" value="Genomic_DNA"/>
</dbReference>
<keyword evidence="4" id="KW-0552">Olfaction</keyword>
<feature type="non-terminal residue" evidence="9">
    <location>
        <position position="51"/>
    </location>
</feature>
<dbReference type="InParanoid" id="E2A7E1"/>
<dbReference type="GO" id="GO:0016020">
    <property type="term" value="C:membrane"/>
    <property type="evidence" value="ECO:0007669"/>
    <property type="project" value="UniProtKB-SubCell"/>
</dbReference>
<keyword evidence="3" id="KW-0812">Transmembrane</keyword>
<keyword evidence="5" id="KW-1133">Transmembrane helix</keyword>
<evidence type="ECO:0000313" key="10">
    <source>
        <dbReference type="Proteomes" id="UP000000311"/>
    </source>
</evidence>
<keyword evidence="2" id="KW-0716">Sensory transduction</keyword>
<accession>E2A7E1</accession>
<keyword evidence="10" id="KW-1185">Reference proteome</keyword>
<evidence type="ECO:0000256" key="8">
    <source>
        <dbReference type="ARBA" id="ARBA00023224"/>
    </source>
</evidence>
<sequence>GIYEAVCQYKWYNLKPKQAKNLLFMMMQAKKPLYLTAGKLFPMTMTTFCGV</sequence>
<dbReference type="OrthoDB" id="7634903at2759"/>
<dbReference type="AlphaFoldDB" id="E2A7E1"/>
<dbReference type="GO" id="GO:0005549">
    <property type="term" value="F:odorant binding"/>
    <property type="evidence" value="ECO:0007669"/>
    <property type="project" value="InterPro"/>
</dbReference>
<dbReference type="Pfam" id="PF02949">
    <property type="entry name" value="7tm_6"/>
    <property type="match status" value="1"/>
</dbReference>
<keyword evidence="8" id="KW-0807">Transducer</keyword>
<feature type="non-terminal residue" evidence="9">
    <location>
        <position position="1"/>
    </location>
</feature>
<name>E2A7E1_CAMFO</name>
<evidence type="ECO:0000256" key="3">
    <source>
        <dbReference type="ARBA" id="ARBA00022692"/>
    </source>
</evidence>
<evidence type="ECO:0000256" key="2">
    <source>
        <dbReference type="ARBA" id="ARBA00022606"/>
    </source>
</evidence>
<evidence type="ECO:0000256" key="1">
    <source>
        <dbReference type="ARBA" id="ARBA00004141"/>
    </source>
</evidence>
<reference evidence="9 10" key="1">
    <citation type="journal article" date="2010" name="Science">
        <title>Genomic comparison of the ants Camponotus floridanus and Harpegnathos saltator.</title>
        <authorList>
            <person name="Bonasio R."/>
            <person name="Zhang G."/>
            <person name="Ye C."/>
            <person name="Mutti N.S."/>
            <person name="Fang X."/>
            <person name="Qin N."/>
            <person name="Donahue G."/>
            <person name="Yang P."/>
            <person name="Li Q."/>
            <person name="Li C."/>
            <person name="Zhang P."/>
            <person name="Huang Z."/>
            <person name="Berger S.L."/>
            <person name="Reinberg D."/>
            <person name="Wang J."/>
            <person name="Liebig J."/>
        </authorList>
    </citation>
    <scope>NUCLEOTIDE SEQUENCE [LARGE SCALE GENOMIC DNA]</scope>
    <source>
        <strain evidence="10">C129</strain>
    </source>
</reference>
<evidence type="ECO:0000313" key="9">
    <source>
        <dbReference type="EMBL" id="EFN70638.1"/>
    </source>
</evidence>
<dbReference type="Proteomes" id="UP000000311">
    <property type="component" value="Unassembled WGS sequence"/>
</dbReference>
<comment type="subcellular location">
    <subcellularLocation>
        <location evidence="1">Membrane</location>
        <topology evidence="1">Multi-pass membrane protein</topology>
    </subcellularLocation>
</comment>
<evidence type="ECO:0000256" key="5">
    <source>
        <dbReference type="ARBA" id="ARBA00022989"/>
    </source>
</evidence>
<evidence type="ECO:0000256" key="7">
    <source>
        <dbReference type="ARBA" id="ARBA00023170"/>
    </source>
</evidence>
<keyword evidence="6" id="KW-0472">Membrane</keyword>
<dbReference type="GO" id="GO:0007165">
    <property type="term" value="P:signal transduction"/>
    <property type="evidence" value="ECO:0007669"/>
    <property type="project" value="UniProtKB-KW"/>
</dbReference>
<protein>
    <submittedName>
        <fullName evidence="9">Uncharacterized protein</fullName>
    </submittedName>
</protein>